<comment type="catalytic activity">
    <reaction evidence="7">
        <text>a 2'-deoxyadenosine in DNA + S-adenosyl-L-methionine = an N(6)-methyl-2'-deoxyadenosine in DNA + S-adenosyl-L-homocysteine + H(+)</text>
        <dbReference type="Rhea" id="RHEA:15197"/>
        <dbReference type="Rhea" id="RHEA-COMP:12418"/>
        <dbReference type="Rhea" id="RHEA-COMP:12419"/>
        <dbReference type="ChEBI" id="CHEBI:15378"/>
        <dbReference type="ChEBI" id="CHEBI:57856"/>
        <dbReference type="ChEBI" id="CHEBI:59789"/>
        <dbReference type="ChEBI" id="CHEBI:90615"/>
        <dbReference type="ChEBI" id="CHEBI:90616"/>
        <dbReference type="EC" id="2.1.1.72"/>
    </reaction>
</comment>
<feature type="domain" description="DNA methylase adenine-specific" evidence="8">
    <location>
        <begin position="414"/>
        <end position="488"/>
    </location>
</feature>
<evidence type="ECO:0000256" key="5">
    <source>
        <dbReference type="ARBA" id="ARBA00022691"/>
    </source>
</evidence>
<evidence type="ECO:0000313" key="10">
    <source>
        <dbReference type="Proteomes" id="UP000266497"/>
    </source>
</evidence>
<gene>
    <name evidence="9" type="ORF">DWY53_23170</name>
</gene>
<keyword evidence="6" id="KW-0680">Restriction system</keyword>
<evidence type="ECO:0000256" key="7">
    <source>
        <dbReference type="ARBA" id="ARBA00047942"/>
    </source>
</evidence>
<dbReference type="SUPFAM" id="SSF53335">
    <property type="entry name" value="S-adenosyl-L-methionine-dependent methyltransferases"/>
    <property type="match status" value="1"/>
</dbReference>
<dbReference type="Pfam" id="PF02384">
    <property type="entry name" value="N6_Mtase"/>
    <property type="match status" value="2"/>
</dbReference>
<name>A0A395UGV1_PHOVU</name>
<proteinExistence type="inferred from homology"/>
<comment type="similarity">
    <text evidence="1">Belongs to the N(4)/N(6)-methyltransferase family.</text>
</comment>
<evidence type="ECO:0000256" key="1">
    <source>
        <dbReference type="ARBA" id="ARBA00006594"/>
    </source>
</evidence>
<dbReference type="EC" id="2.1.1.72" evidence="2"/>
<dbReference type="GO" id="GO:0009307">
    <property type="term" value="P:DNA restriction-modification system"/>
    <property type="evidence" value="ECO:0007669"/>
    <property type="project" value="UniProtKB-KW"/>
</dbReference>
<evidence type="ECO:0000259" key="8">
    <source>
        <dbReference type="Pfam" id="PF02384"/>
    </source>
</evidence>
<dbReference type="InterPro" id="IPR029063">
    <property type="entry name" value="SAM-dependent_MTases_sf"/>
</dbReference>
<dbReference type="GO" id="GO:0032259">
    <property type="term" value="P:methylation"/>
    <property type="evidence" value="ECO:0007669"/>
    <property type="project" value="UniProtKB-KW"/>
</dbReference>
<organism evidence="9 10">
    <name type="scientific">Phocaeicola vulgatus</name>
    <name type="common">Bacteroides vulgatus</name>
    <dbReference type="NCBI Taxonomy" id="821"/>
    <lineage>
        <taxon>Bacteria</taxon>
        <taxon>Pseudomonadati</taxon>
        <taxon>Bacteroidota</taxon>
        <taxon>Bacteroidia</taxon>
        <taxon>Bacteroidales</taxon>
        <taxon>Bacteroidaceae</taxon>
        <taxon>Phocaeicola</taxon>
    </lineage>
</organism>
<evidence type="ECO:0000313" key="9">
    <source>
        <dbReference type="EMBL" id="RGR29684.1"/>
    </source>
</evidence>
<dbReference type="InterPro" id="IPR003356">
    <property type="entry name" value="DNA_methylase_A-5"/>
</dbReference>
<keyword evidence="5" id="KW-0949">S-adenosyl-L-methionine</keyword>
<dbReference type="RefSeq" id="WP_117873260.1">
    <property type="nucleotide sequence ID" value="NZ_JADNKE010000005.1"/>
</dbReference>
<dbReference type="PANTHER" id="PTHR42933">
    <property type="entry name" value="SLR6095 PROTEIN"/>
    <property type="match status" value="1"/>
</dbReference>
<dbReference type="PRINTS" id="PR00507">
    <property type="entry name" value="N12N6MTFRASE"/>
</dbReference>
<dbReference type="GO" id="GO:0003677">
    <property type="term" value="F:DNA binding"/>
    <property type="evidence" value="ECO:0007669"/>
    <property type="project" value="InterPro"/>
</dbReference>
<accession>A0A395UGV1</accession>
<dbReference type="InterPro" id="IPR051537">
    <property type="entry name" value="DNA_Adenine_Mtase"/>
</dbReference>
<keyword evidence="4 9" id="KW-0808">Transferase</keyword>
<dbReference type="EMBL" id="QRUD01000138">
    <property type="protein sequence ID" value="RGR29684.1"/>
    <property type="molecule type" value="Genomic_DNA"/>
</dbReference>
<feature type="domain" description="DNA methylase adenine-specific" evidence="8">
    <location>
        <begin position="267"/>
        <end position="403"/>
    </location>
</feature>
<evidence type="ECO:0000256" key="6">
    <source>
        <dbReference type="ARBA" id="ARBA00022747"/>
    </source>
</evidence>
<dbReference type="Gene3D" id="3.40.50.150">
    <property type="entry name" value="Vaccinia Virus protein VP39"/>
    <property type="match status" value="1"/>
</dbReference>
<evidence type="ECO:0000256" key="2">
    <source>
        <dbReference type="ARBA" id="ARBA00011900"/>
    </source>
</evidence>
<evidence type="ECO:0000256" key="3">
    <source>
        <dbReference type="ARBA" id="ARBA00022603"/>
    </source>
</evidence>
<dbReference type="GO" id="GO:0008170">
    <property type="term" value="F:N-methyltransferase activity"/>
    <property type="evidence" value="ECO:0007669"/>
    <property type="project" value="InterPro"/>
</dbReference>
<comment type="caution">
    <text evidence="9">The sequence shown here is derived from an EMBL/GenBank/DDBJ whole genome shotgun (WGS) entry which is preliminary data.</text>
</comment>
<protein>
    <recommendedName>
        <fullName evidence="2">site-specific DNA-methyltransferase (adenine-specific)</fullName>
        <ecNumber evidence="2">2.1.1.72</ecNumber>
    </recommendedName>
</protein>
<sequence>MYLTEDEIRDNAKVILGFDEKDPNVKQGTGQITTFNQLGFKGVSDKPDGWYLPNDKQDIAIILETKSEKEDVFSEKHYAELVKNIEIAALQYKRVVGILYNGTDVRVIKYIKGSEQYEEIADVAKTLQNKRYYIALFKENRINKQLIYSLTKKINDCLHVQFGIKNLYHRMIITACALVAKRYGAMLEKGMEYSLMTSSILNTLSKSLEKDRKHNLKLDLLVEVYSEIKMNMTNNQEAIDNFITWVSEISDCVNSDYWNGEDVMGIFFNEFNRYKKKSESGQVFTPDHITSFMYRLIEVNQHDRVLDATCGSGAFLVKAMCNMVKEAGGVNTSEAMTIKSSQLFGIEFDREIFALACANMLIHKDGKTNLEQLDTRTEEACEWIKSKKITKVLMNPPYERKYGCLKIVENVLKSVPVGTKCAFILPDKKLEKDNTDKKYGNKLLKNNTLTTIIKLPENLFFGVGVTTSIFVFEAGKPQNGRNIIGYYIEEDGLETVKNQGRQDTKNRWQEKENYWIEAIRDGADPLYDTRQIIAPLEHLSYQMPTAPFEIFEEDFVKTMMDYEMFQRGIDSKDFCEKLLKKVLYSSLIEDTGQHINISINKDNK</sequence>
<reference evidence="9 10" key="1">
    <citation type="submission" date="2018-08" db="EMBL/GenBank/DDBJ databases">
        <title>A genome reference for cultivated species of the human gut microbiota.</title>
        <authorList>
            <person name="Zou Y."/>
            <person name="Xue W."/>
            <person name="Luo G."/>
        </authorList>
    </citation>
    <scope>NUCLEOTIDE SEQUENCE [LARGE SCALE GENOMIC DNA]</scope>
    <source>
        <strain evidence="9 10">AF25-30LB</strain>
    </source>
</reference>
<dbReference type="Proteomes" id="UP000266497">
    <property type="component" value="Unassembled WGS sequence"/>
</dbReference>
<evidence type="ECO:0000256" key="4">
    <source>
        <dbReference type="ARBA" id="ARBA00022679"/>
    </source>
</evidence>
<dbReference type="AlphaFoldDB" id="A0A395UGV1"/>
<dbReference type="GO" id="GO:0009007">
    <property type="term" value="F:site-specific DNA-methyltransferase (adenine-specific) activity"/>
    <property type="evidence" value="ECO:0007669"/>
    <property type="project" value="UniProtKB-EC"/>
</dbReference>
<keyword evidence="3 9" id="KW-0489">Methyltransferase</keyword>
<dbReference type="PANTHER" id="PTHR42933:SF3">
    <property type="entry name" value="TYPE I RESTRICTION ENZYME MJAVIII METHYLASE SUBUNIT"/>
    <property type="match status" value="1"/>
</dbReference>